<sequence>MAVEMSSKDTAQIIKSETGCQHEWGNKLKLLTFFTATAGVISVIALIIAFVAVARNGTNEYYIGGTSNANTSSKGTTNTMDNTAGTINGEKIWMLQIGHFQSNTQYLDEESGTIQGYNVDVVNAVCQLANKNCALVWDIYENCWNSQVGERPRGGTGLMSRWYDACVGWIITSDRSRTLRFTNEFEKRVDVSLWVNSGGSLPGADSNMPDLSNLKVGFVDGWFSDEHCLARYDEIIGFNQLDNDQVIHYPDEASLIAAMNRSEISTAFLSVRPSRSGNDSSIQTAWIPDDNKCLLGGIAVMTQKDQLDFLTWWNYAFDRLRVTSQYKDICRRLETDHGDQPGFTADDVCV</sequence>
<protein>
    <recommendedName>
        <fullName evidence="4">Solute-binding protein family 3/N-terminal domain-containing protein</fullName>
    </recommendedName>
</protein>
<comment type="caution">
    <text evidence="2">The sequence shown here is derived from an EMBL/GenBank/DDBJ whole genome shotgun (WGS) entry which is preliminary data.</text>
</comment>
<dbReference type="PANTHER" id="PTHR35936:SF19">
    <property type="entry name" value="AMINO-ACID-BINDING PROTEIN YXEM-RELATED"/>
    <property type="match status" value="1"/>
</dbReference>
<dbReference type="OrthoDB" id="5984008at2759"/>
<evidence type="ECO:0000256" key="1">
    <source>
        <dbReference type="SAM" id="Phobius"/>
    </source>
</evidence>
<feature type="transmembrane region" description="Helical" evidence="1">
    <location>
        <begin position="31"/>
        <end position="53"/>
    </location>
</feature>
<keyword evidence="1" id="KW-0472">Membrane</keyword>
<keyword evidence="1" id="KW-0812">Transmembrane</keyword>
<keyword evidence="1" id="KW-1133">Transmembrane helix</keyword>
<dbReference type="SUPFAM" id="SSF53850">
    <property type="entry name" value="Periplasmic binding protein-like II"/>
    <property type="match status" value="1"/>
</dbReference>
<dbReference type="EMBL" id="JAIZAY010000013">
    <property type="protein sequence ID" value="KAJ8030915.1"/>
    <property type="molecule type" value="Genomic_DNA"/>
</dbReference>
<dbReference type="Gene3D" id="3.40.190.10">
    <property type="entry name" value="Periplasmic binding protein-like II"/>
    <property type="match status" value="2"/>
</dbReference>
<keyword evidence="3" id="KW-1185">Reference proteome</keyword>
<proteinExistence type="predicted"/>
<dbReference type="Proteomes" id="UP001152320">
    <property type="component" value="Chromosome 13"/>
</dbReference>
<evidence type="ECO:0000313" key="2">
    <source>
        <dbReference type="EMBL" id="KAJ8030915.1"/>
    </source>
</evidence>
<reference evidence="2" key="1">
    <citation type="submission" date="2021-10" db="EMBL/GenBank/DDBJ databases">
        <title>Tropical sea cucumber genome reveals ecological adaptation and Cuvierian tubules defense mechanism.</title>
        <authorList>
            <person name="Chen T."/>
        </authorList>
    </citation>
    <scope>NUCLEOTIDE SEQUENCE</scope>
    <source>
        <strain evidence="2">Nanhai2018</strain>
        <tissue evidence="2">Muscle</tissue>
    </source>
</reference>
<evidence type="ECO:0008006" key="4">
    <source>
        <dbReference type="Google" id="ProtNLM"/>
    </source>
</evidence>
<name>A0A9Q1H390_HOLLE</name>
<accession>A0A9Q1H390</accession>
<gene>
    <name evidence="2" type="ORF">HOLleu_27462</name>
</gene>
<evidence type="ECO:0000313" key="3">
    <source>
        <dbReference type="Proteomes" id="UP001152320"/>
    </source>
</evidence>
<dbReference type="AlphaFoldDB" id="A0A9Q1H390"/>
<dbReference type="PANTHER" id="PTHR35936">
    <property type="entry name" value="MEMBRANE-BOUND LYTIC MUREIN TRANSGLYCOSYLASE F"/>
    <property type="match status" value="1"/>
</dbReference>
<organism evidence="2 3">
    <name type="scientific">Holothuria leucospilota</name>
    <name type="common">Black long sea cucumber</name>
    <name type="synonym">Mertensiothuria leucospilota</name>
    <dbReference type="NCBI Taxonomy" id="206669"/>
    <lineage>
        <taxon>Eukaryota</taxon>
        <taxon>Metazoa</taxon>
        <taxon>Echinodermata</taxon>
        <taxon>Eleutherozoa</taxon>
        <taxon>Echinozoa</taxon>
        <taxon>Holothuroidea</taxon>
        <taxon>Aspidochirotacea</taxon>
        <taxon>Aspidochirotida</taxon>
        <taxon>Holothuriidae</taxon>
        <taxon>Holothuria</taxon>
    </lineage>
</organism>